<reference evidence="1" key="1">
    <citation type="journal article" date="2019" name="bioRxiv">
        <title>The Genome of the Zebra Mussel, Dreissena polymorpha: A Resource for Invasive Species Research.</title>
        <authorList>
            <person name="McCartney M.A."/>
            <person name="Auch B."/>
            <person name="Kono T."/>
            <person name="Mallez S."/>
            <person name="Zhang Y."/>
            <person name="Obille A."/>
            <person name="Becker A."/>
            <person name="Abrahante J.E."/>
            <person name="Garbe J."/>
            <person name="Badalamenti J.P."/>
            <person name="Herman A."/>
            <person name="Mangelson H."/>
            <person name="Liachko I."/>
            <person name="Sullivan S."/>
            <person name="Sone E.D."/>
            <person name="Koren S."/>
            <person name="Silverstein K.A.T."/>
            <person name="Beckman K.B."/>
            <person name="Gohl D.M."/>
        </authorList>
    </citation>
    <scope>NUCLEOTIDE SEQUENCE</scope>
    <source>
        <strain evidence="1">Duluth1</strain>
        <tissue evidence="1">Whole animal</tissue>
    </source>
</reference>
<dbReference type="EMBL" id="JAIWYP010000005">
    <property type="protein sequence ID" value="KAH3827028.1"/>
    <property type="molecule type" value="Genomic_DNA"/>
</dbReference>
<dbReference type="AlphaFoldDB" id="A0A9D4K0M4"/>
<accession>A0A9D4K0M4</accession>
<keyword evidence="2" id="KW-1185">Reference proteome</keyword>
<comment type="caution">
    <text evidence="1">The sequence shown here is derived from an EMBL/GenBank/DDBJ whole genome shotgun (WGS) entry which is preliminary data.</text>
</comment>
<organism evidence="1 2">
    <name type="scientific">Dreissena polymorpha</name>
    <name type="common">Zebra mussel</name>
    <name type="synonym">Mytilus polymorpha</name>
    <dbReference type="NCBI Taxonomy" id="45954"/>
    <lineage>
        <taxon>Eukaryota</taxon>
        <taxon>Metazoa</taxon>
        <taxon>Spiralia</taxon>
        <taxon>Lophotrochozoa</taxon>
        <taxon>Mollusca</taxon>
        <taxon>Bivalvia</taxon>
        <taxon>Autobranchia</taxon>
        <taxon>Heteroconchia</taxon>
        <taxon>Euheterodonta</taxon>
        <taxon>Imparidentia</taxon>
        <taxon>Neoheterodontei</taxon>
        <taxon>Myida</taxon>
        <taxon>Dreissenoidea</taxon>
        <taxon>Dreissenidae</taxon>
        <taxon>Dreissena</taxon>
    </lineage>
</organism>
<evidence type="ECO:0000313" key="1">
    <source>
        <dbReference type="EMBL" id="KAH3827028.1"/>
    </source>
</evidence>
<sequence>MGHFHYLHRPPLEVLVCISATGPPRPSSTLPHPPLCSRPSFGDGVKPLFTSEQLPFRLAILLSSRSQLSECEMTTDSRDKGIRWFNRAARISFSIRPSSDDVKNHYQHTDNYHSAWRFFGHLKSSRKSSAGDSRPGRDVKLFEC</sequence>
<proteinExistence type="predicted"/>
<protein>
    <submittedName>
        <fullName evidence="1">Uncharacterized protein</fullName>
    </submittedName>
</protein>
<gene>
    <name evidence="1" type="ORF">DPMN_128956</name>
</gene>
<dbReference type="Proteomes" id="UP000828390">
    <property type="component" value="Unassembled WGS sequence"/>
</dbReference>
<evidence type="ECO:0000313" key="2">
    <source>
        <dbReference type="Proteomes" id="UP000828390"/>
    </source>
</evidence>
<name>A0A9D4K0M4_DREPO</name>
<reference evidence="1" key="2">
    <citation type="submission" date="2020-11" db="EMBL/GenBank/DDBJ databases">
        <authorList>
            <person name="McCartney M.A."/>
            <person name="Auch B."/>
            <person name="Kono T."/>
            <person name="Mallez S."/>
            <person name="Becker A."/>
            <person name="Gohl D.M."/>
            <person name="Silverstein K.A.T."/>
            <person name="Koren S."/>
            <person name="Bechman K.B."/>
            <person name="Herman A."/>
            <person name="Abrahante J.E."/>
            <person name="Garbe J."/>
        </authorList>
    </citation>
    <scope>NUCLEOTIDE SEQUENCE</scope>
    <source>
        <strain evidence="1">Duluth1</strain>
        <tissue evidence="1">Whole animal</tissue>
    </source>
</reference>